<evidence type="ECO:0000256" key="9">
    <source>
        <dbReference type="ARBA" id="ARBA00023295"/>
    </source>
</evidence>
<dbReference type="PATRIC" id="fig|394.7.peg.1511"/>
<keyword evidence="6" id="KW-0963">Cytoplasm</keyword>
<dbReference type="SUPFAM" id="SSF81296">
    <property type="entry name" value="E set domains"/>
    <property type="match status" value="1"/>
</dbReference>
<dbReference type="InterPro" id="IPR044901">
    <property type="entry name" value="Trehalose_TreZ_E-set_sf"/>
</dbReference>
<evidence type="ECO:0000256" key="4">
    <source>
        <dbReference type="ARBA" id="ARBA00012268"/>
    </source>
</evidence>
<dbReference type="InterPro" id="IPR013780">
    <property type="entry name" value="Glyco_hydro_b"/>
</dbReference>
<evidence type="ECO:0000256" key="2">
    <source>
        <dbReference type="ARBA" id="ARBA00005199"/>
    </source>
</evidence>
<keyword evidence="18" id="KW-0614">Plasmid</keyword>
<proteinExistence type="inferred from homology"/>
<dbReference type="InterPro" id="IPR012768">
    <property type="entry name" value="Trehalose_TreZ"/>
</dbReference>
<dbReference type="SMART" id="SM00642">
    <property type="entry name" value="Aamy"/>
    <property type="match status" value="1"/>
</dbReference>
<accession>C3KR56</accession>
<sequence length="592" mass="65553">MADRLARTWGANLTSGDVAYFRLWAPDERAVRLVLEGVSHSMRAVEDGWFEVSAEARAGDRYWFELADATRVADPASCAQPDGASGPSMLVDHSAYGWKSASWRGLPWEEAIISELHIGCFTPEGTFRAAAERLPLLAEAGITAIEIMPVAEFQGERGWGYDGVLPYAPHHAYGTPDELRALIDAAHGLDMMVLLDVVYNHFGPECNSLPRYASRFFNSDRPTPWGASIAFEEAAVRRFFIENALYWLHDFRFDGLRLDATDQIRDTSEPHFLAALAREAREIFVGRNIHLVVEDADRRRNLVHRNDDGSIPLFTAGWNDDFHHGLHVVATGEARGFYRPFSERPWQATREAMTEGFSSVEMPKEPTPDRPKGPVPPQARVSFLQNHDQIGNRAFGERLVSLAKSNQLRVMTAMLMLSPQIPLLFMGEEYGESQPFLFFADYAGELGEAVRRGRQGEAENFGGMPSGKTADDLPDPLAPQTFAASKLRWERAESGAGRAHLAFMRQLAGIRQRHIAPLLRQCNLPSYEIPPAPDGIVAIDWSFGGPVLELRANLTTGKSTVPPIHGEPIFGGENFEASELPGPGIVAAVRPN</sequence>
<evidence type="ECO:0000256" key="11">
    <source>
        <dbReference type="ARBA" id="ARBA00033284"/>
    </source>
</evidence>
<feature type="domain" description="Glycosyl hydrolase family 13 catalytic" evidence="17">
    <location>
        <begin position="115"/>
        <end position="488"/>
    </location>
</feature>
<dbReference type="PANTHER" id="PTHR43651:SF11">
    <property type="entry name" value="MALTO-OLIGOSYLTREHALOSE TREHALOHYDROLASE"/>
    <property type="match status" value="1"/>
</dbReference>
<evidence type="ECO:0000313" key="19">
    <source>
        <dbReference type="Proteomes" id="UP000001054"/>
    </source>
</evidence>
<gene>
    <name evidence="18" type="ordered locus">NGR_b11110</name>
</gene>
<name>C3KR56_SINFN</name>
<evidence type="ECO:0000256" key="6">
    <source>
        <dbReference type="ARBA" id="ARBA00022490"/>
    </source>
</evidence>
<comment type="catalytic activity">
    <reaction evidence="12 14">
        <text>hydrolysis of (1-&gt;4)-alpha-D-glucosidic linkage in 4-alpha-D-[(1-&gt;4)-alpha-D-glucanosyl]n trehalose to yield trehalose and (1-&gt;4)-alpha-D-glucan.</text>
        <dbReference type="EC" id="3.2.1.141"/>
    </reaction>
</comment>
<dbReference type="Proteomes" id="UP000001054">
    <property type="component" value="Plasmid pNGR234b"/>
</dbReference>
<evidence type="ECO:0000259" key="17">
    <source>
        <dbReference type="SMART" id="SM00642"/>
    </source>
</evidence>
<evidence type="ECO:0000256" key="5">
    <source>
        <dbReference type="ARBA" id="ARBA00015938"/>
    </source>
</evidence>
<dbReference type="AlphaFoldDB" id="C3KR56"/>
<comment type="subcellular location">
    <subcellularLocation>
        <location evidence="1 15">Cytoplasm</location>
    </subcellularLocation>
</comment>
<keyword evidence="7 14" id="KW-0378">Hydrolase</keyword>
<evidence type="ECO:0000256" key="15">
    <source>
        <dbReference type="PIRSR" id="PIRSR006337-1"/>
    </source>
</evidence>
<comment type="similarity">
    <text evidence="3 14">Belongs to the glycosyl hydrolase 13 family.</text>
</comment>
<dbReference type="Gene3D" id="2.60.40.1180">
    <property type="entry name" value="Golgi alpha-mannosidase II"/>
    <property type="match status" value="1"/>
</dbReference>
<evidence type="ECO:0000256" key="1">
    <source>
        <dbReference type="ARBA" id="ARBA00004496"/>
    </source>
</evidence>
<dbReference type="Pfam" id="PF00128">
    <property type="entry name" value="Alpha-amylase"/>
    <property type="match status" value="1"/>
</dbReference>
<protein>
    <recommendedName>
        <fullName evidence="5 13">Malto-oligosyltrehalose trehalohydrolase</fullName>
        <shortName evidence="14">MTHase</shortName>
        <ecNumber evidence="4 13">3.2.1.141</ecNumber>
    </recommendedName>
    <alternativeName>
        <fullName evidence="11 14">4-alpha-D-((1-&gt;4)-alpha-D-glucano)trehalose trehalohydrolase</fullName>
    </alternativeName>
    <alternativeName>
        <fullName evidence="10 14">Maltooligosyl trehalose trehalohydrolase</fullName>
    </alternativeName>
</protein>
<dbReference type="NCBIfam" id="TIGR02402">
    <property type="entry name" value="trehalose_TreZ"/>
    <property type="match status" value="1"/>
</dbReference>
<evidence type="ECO:0000313" key="18">
    <source>
        <dbReference type="EMBL" id="ACP22564.1"/>
    </source>
</evidence>
<dbReference type="GO" id="GO:0005737">
    <property type="term" value="C:cytoplasm"/>
    <property type="evidence" value="ECO:0007669"/>
    <property type="project" value="UniProtKB-SubCell"/>
</dbReference>
<evidence type="ECO:0000256" key="8">
    <source>
        <dbReference type="ARBA" id="ARBA00023277"/>
    </source>
</evidence>
<feature type="site" description="Transition state stabilizer" evidence="16">
    <location>
        <position position="388"/>
    </location>
</feature>
<dbReference type="Gene3D" id="1.10.10.760">
    <property type="entry name" value="E-set domains of sugar-utilizing enzymes"/>
    <property type="match status" value="1"/>
</dbReference>
<dbReference type="PANTHER" id="PTHR43651">
    <property type="entry name" value="1,4-ALPHA-GLUCAN-BRANCHING ENZYME"/>
    <property type="match status" value="1"/>
</dbReference>
<evidence type="ECO:0000256" key="10">
    <source>
        <dbReference type="ARBA" id="ARBA00032057"/>
    </source>
</evidence>
<dbReference type="CAZy" id="GH13">
    <property type="family name" value="Glycoside Hydrolase Family 13"/>
</dbReference>
<dbReference type="CAZy" id="CBM48">
    <property type="family name" value="Carbohydrate-Binding Module Family 48"/>
</dbReference>
<evidence type="ECO:0000256" key="7">
    <source>
        <dbReference type="ARBA" id="ARBA00022801"/>
    </source>
</evidence>
<organism evidence="18 19">
    <name type="scientific">Sinorhizobium fredii (strain NBRC 101917 / NGR234)</name>
    <dbReference type="NCBI Taxonomy" id="394"/>
    <lineage>
        <taxon>Bacteria</taxon>
        <taxon>Pseudomonadati</taxon>
        <taxon>Pseudomonadota</taxon>
        <taxon>Alphaproteobacteria</taxon>
        <taxon>Hyphomicrobiales</taxon>
        <taxon>Rhizobiaceae</taxon>
        <taxon>Sinorhizobium/Ensifer group</taxon>
        <taxon>Sinorhizobium</taxon>
    </lineage>
</organism>
<feature type="active site" description="Proton donor" evidence="15">
    <location>
        <position position="294"/>
    </location>
</feature>
<dbReference type="SUPFAM" id="SSF51445">
    <property type="entry name" value="(Trans)glycosidases"/>
    <property type="match status" value="1"/>
</dbReference>
<evidence type="ECO:0000256" key="14">
    <source>
        <dbReference type="PIRNR" id="PIRNR006337"/>
    </source>
</evidence>
<dbReference type="GO" id="GO:0005992">
    <property type="term" value="P:trehalose biosynthetic process"/>
    <property type="evidence" value="ECO:0007669"/>
    <property type="project" value="UniProtKB-UniRule"/>
</dbReference>
<dbReference type="RefSeq" id="WP_015887209.1">
    <property type="nucleotide sequence ID" value="NC_012586.1"/>
</dbReference>
<comment type="pathway">
    <text evidence="2 14">Glycan biosynthesis; trehalose biosynthesis.</text>
</comment>
<evidence type="ECO:0000256" key="16">
    <source>
        <dbReference type="PIRSR" id="PIRSR006337-3"/>
    </source>
</evidence>
<dbReference type="HOGENOM" id="CLU_020726_0_0_5"/>
<dbReference type="CDD" id="cd02853">
    <property type="entry name" value="E_set_MTHase_like_N"/>
    <property type="match status" value="1"/>
</dbReference>
<dbReference type="EMBL" id="CP000874">
    <property type="protein sequence ID" value="ACP22564.1"/>
    <property type="molecule type" value="Genomic_DNA"/>
</dbReference>
<dbReference type="OrthoDB" id="9800174at2"/>
<evidence type="ECO:0000256" key="12">
    <source>
        <dbReference type="ARBA" id="ARBA00034013"/>
    </source>
</evidence>
<evidence type="ECO:0000256" key="3">
    <source>
        <dbReference type="ARBA" id="ARBA00008061"/>
    </source>
</evidence>
<dbReference type="PIRSF" id="PIRSF006337">
    <property type="entry name" value="Trehalose_TreZ"/>
    <property type="match status" value="1"/>
</dbReference>
<keyword evidence="19" id="KW-1185">Reference proteome</keyword>
<dbReference type="KEGG" id="rhi:NGR_b11110"/>
<dbReference type="Gene3D" id="2.60.40.10">
    <property type="entry name" value="Immunoglobulins"/>
    <property type="match status" value="1"/>
</dbReference>
<reference evidence="19" key="1">
    <citation type="journal article" date="2004" name="J. Bacteriol.">
        <title>An evolutionary hot spot: the pNGR234b replicon of Rhizobium sp. strain NGR234.</title>
        <authorList>
            <person name="Streit W.R."/>
            <person name="Schmitz R.A."/>
            <person name="Perret X."/>
            <person name="Staehelin C."/>
            <person name="Deakin W.J."/>
            <person name="Raasch C."/>
            <person name="Liesegang H."/>
            <person name="Broughton W.J."/>
        </authorList>
    </citation>
    <scope>NUCLEOTIDE SEQUENCE [LARGE SCALE GENOMIC DNA]</scope>
    <source>
        <strain evidence="19">NBRC 101917 / NGR234</strain>
    </source>
</reference>
<feature type="active site" description="Nucleophile" evidence="15">
    <location>
        <position position="259"/>
    </location>
</feature>
<keyword evidence="9 14" id="KW-0326">Glycosidase</keyword>
<dbReference type="InterPro" id="IPR014756">
    <property type="entry name" value="Ig_E-set"/>
</dbReference>
<dbReference type="EC" id="3.2.1.141" evidence="4 13"/>
<dbReference type="InterPro" id="IPR006047">
    <property type="entry name" value="GH13_cat_dom"/>
</dbReference>
<dbReference type="CDD" id="cd11325">
    <property type="entry name" value="AmyAc_GTHase"/>
    <property type="match status" value="1"/>
</dbReference>
<reference evidence="18 19" key="2">
    <citation type="journal article" date="2009" name="Appl. Environ. Microbiol.">
        <title>Rhizobium sp. strain NGR234 possesses a remarkable number of secretion systems.</title>
        <authorList>
            <person name="Schmeisser C."/>
            <person name="Liesegang H."/>
            <person name="Krysciak D."/>
            <person name="Bakkou N."/>
            <person name="Le Quere A."/>
            <person name="Wollherr A."/>
            <person name="Heinemeyer I."/>
            <person name="Morgenstern B."/>
            <person name="Pommerening-Roeser A."/>
            <person name="Flores M."/>
            <person name="Palacios R."/>
            <person name="Brenner S."/>
            <person name="Gottschalk G."/>
            <person name="Schmitz R.A."/>
            <person name="Broughton W.J."/>
            <person name="Perret X."/>
            <person name="Strittmatter A.W."/>
            <person name="Streit W.R."/>
        </authorList>
    </citation>
    <scope>NUCLEOTIDE SEQUENCE [LARGE SCALE GENOMIC DNA]</scope>
    <source>
        <strain evidence="19">NBRC 101917 / NGR234</strain>
    </source>
</reference>
<dbReference type="InterPro" id="IPR013783">
    <property type="entry name" value="Ig-like_fold"/>
</dbReference>
<dbReference type="GO" id="GO:0033942">
    <property type="term" value="F:4-alpha-D-(1-&gt;4)-alpha-D-glucanotrehalose trehalohydrolase activity"/>
    <property type="evidence" value="ECO:0007669"/>
    <property type="project" value="UniProtKB-EC"/>
</dbReference>
<dbReference type="Gene3D" id="3.20.20.80">
    <property type="entry name" value="Glycosidases"/>
    <property type="match status" value="1"/>
</dbReference>
<keyword evidence="8" id="KW-0119">Carbohydrate metabolism</keyword>
<dbReference type="InterPro" id="IPR017853">
    <property type="entry name" value="GH"/>
</dbReference>
<dbReference type="UniPathway" id="UPA00299"/>
<geneLocation type="plasmid" evidence="19">
    <name>sym pNGR234b</name>
</geneLocation>
<evidence type="ECO:0000256" key="13">
    <source>
        <dbReference type="NCBIfam" id="TIGR02402"/>
    </source>
</evidence>